<proteinExistence type="predicted"/>
<accession>A0AA86R0M6</accession>
<protein>
    <submittedName>
        <fullName evidence="2">Hypothetical_protein</fullName>
    </submittedName>
</protein>
<evidence type="ECO:0000313" key="3">
    <source>
        <dbReference type="Proteomes" id="UP001642409"/>
    </source>
</evidence>
<organism evidence="1">
    <name type="scientific">Hexamita inflata</name>
    <dbReference type="NCBI Taxonomy" id="28002"/>
    <lineage>
        <taxon>Eukaryota</taxon>
        <taxon>Metamonada</taxon>
        <taxon>Diplomonadida</taxon>
        <taxon>Hexamitidae</taxon>
        <taxon>Hexamitinae</taxon>
        <taxon>Hexamita</taxon>
    </lineage>
</organism>
<name>A0AA86R0M6_9EUKA</name>
<gene>
    <name evidence="2" type="ORF">HINF_LOCUS14842</name>
    <name evidence="1" type="ORF">HINF_LOCUS51757</name>
</gene>
<reference evidence="1" key="1">
    <citation type="submission" date="2023-06" db="EMBL/GenBank/DDBJ databases">
        <authorList>
            <person name="Kurt Z."/>
        </authorList>
    </citation>
    <scope>NUCLEOTIDE SEQUENCE</scope>
</reference>
<dbReference type="EMBL" id="CAXDID020000035">
    <property type="protein sequence ID" value="CAL5996603.1"/>
    <property type="molecule type" value="Genomic_DNA"/>
</dbReference>
<reference evidence="2 3" key="2">
    <citation type="submission" date="2024-07" db="EMBL/GenBank/DDBJ databases">
        <authorList>
            <person name="Akdeniz Z."/>
        </authorList>
    </citation>
    <scope>NUCLEOTIDE SEQUENCE [LARGE SCALE GENOMIC DNA]</scope>
</reference>
<dbReference type="EMBL" id="CATOUU010000972">
    <property type="protein sequence ID" value="CAI9964112.1"/>
    <property type="molecule type" value="Genomic_DNA"/>
</dbReference>
<comment type="caution">
    <text evidence="1">The sequence shown here is derived from an EMBL/GenBank/DDBJ whole genome shotgun (WGS) entry which is preliminary data.</text>
</comment>
<evidence type="ECO:0000313" key="1">
    <source>
        <dbReference type="EMBL" id="CAI9964112.1"/>
    </source>
</evidence>
<sequence length="287" mass="34399">MYNCLYSLRYTSQKWLTYLPSTNLLCNVNSSCLEFYWFRCVQAKIGCQNNFKVQHRFKGQRCFFGLVEQLDICYLLEPHQVWNQTPKVKITLDCFMNTGLYEYMINYNYGLKQKSVSHLSSKCIAIAHHTKGRQFQQSSEKWKHTKYCFGELCLTIVNYCKSKLLDVSVHFHLLFKPFSYIYFIQEALMQGVHLKEGQQEDQQFSDPNINLTKYLHGQLIFKIFLAFWRSIPLQARRDPFTQETFLHVHFCCTLQIQLYNITYILIIEYKYYKIYVIEAIYNIQHKI</sequence>
<evidence type="ECO:0000313" key="2">
    <source>
        <dbReference type="EMBL" id="CAL5996603.1"/>
    </source>
</evidence>
<dbReference type="Proteomes" id="UP001642409">
    <property type="component" value="Unassembled WGS sequence"/>
</dbReference>
<dbReference type="AlphaFoldDB" id="A0AA86R0M6"/>
<keyword evidence="3" id="KW-1185">Reference proteome</keyword>